<keyword evidence="4" id="KW-0227">DNA damage</keyword>
<dbReference type="CDD" id="cd06445">
    <property type="entry name" value="ATase"/>
    <property type="match status" value="1"/>
</dbReference>
<organism evidence="8 9">
    <name type="scientific">Phyllobacterium bourgognense</name>
    <dbReference type="NCBI Taxonomy" id="314236"/>
    <lineage>
        <taxon>Bacteria</taxon>
        <taxon>Pseudomonadati</taxon>
        <taxon>Pseudomonadota</taxon>
        <taxon>Alphaproteobacteria</taxon>
        <taxon>Hyphomicrobiales</taxon>
        <taxon>Phyllobacteriaceae</taxon>
        <taxon>Phyllobacterium</taxon>
    </lineage>
</organism>
<dbReference type="InterPro" id="IPR036631">
    <property type="entry name" value="MGMT_N_sf"/>
</dbReference>
<dbReference type="RefSeq" id="WP_114430557.1">
    <property type="nucleotide sequence ID" value="NZ_QPJM01000007.1"/>
</dbReference>
<evidence type="ECO:0000256" key="3">
    <source>
        <dbReference type="ARBA" id="ARBA00022679"/>
    </source>
</evidence>
<evidence type="ECO:0000256" key="4">
    <source>
        <dbReference type="ARBA" id="ARBA00022763"/>
    </source>
</evidence>
<dbReference type="GO" id="GO:0032259">
    <property type="term" value="P:methylation"/>
    <property type="evidence" value="ECO:0007669"/>
    <property type="project" value="UniProtKB-KW"/>
</dbReference>
<dbReference type="InterPro" id="IPR014048">
    <property type="entry name" value="MethylDNA_cys_MeTrfase_DNA-bd"/>
</dbReference>
<dbReference type="PANTHER" id="PTHR10815">
    <property type="entry name" value="METHYLATED-DNA--PROTEIN-CYSTEINE METHYLTRANSFERASE"/>
    <property type="match status" value="1"/>
</dbReference>
<feature type="domain" description="Methylated-DNA-[protein]-cysteine S-methyltransferase DNA binding" evidence="7">
    <location>
        <begin position="90"/>
        <end position="173"/>
    </location>
</feature>
<comment type="catalytic activity">
    <reaction evidence="1">
        <text>a 4-O-methyl-thymidine in DNA + L-cysteinyl-[protein] = a thymidine in DNA + S-methyl-L-cysteinyl-[protein]</text>
        <dbReference type="Rhea" id="RHEA:53428"/>
        <dbReference type="Rhea" id="RHEA-COMP:10131"/>
        <dbReference type="Rhea" id="RHEA-COMP:10132"/>
        <dbReference type="Rhea" id="RHEA-COMP:13555"/>
        <dbReference type="Rhea" id="RHEA-COMP:13556"/>
        <dbReference type="ChEBI" id="CHEBI:29950"/>
        <dbReference type="ChEBI" id="CHEBI:82612"/>
        <dbReference type="ChEBI" id="CHEBI:137386"/>
        <dbReference type="ChEBI" id="CHEBI:137387"/>
        <dbReference type="EC" id="2.1.1.63"/>
    </reaction>
</comment>
<dbReference type="PANTHER" id="PTHR10815:SF5">
    <property type="entry name" value="METHYLATED-DNA--PROTEIN-CYSTEINE METHYLTRANSFERASE"/>
    <property type="match status" value="1"/>
</dbReference>
<dbReference type="SUPFAM" id="SSF53155">
    <property type="entry name" value="Methylated DNA-protein cysteine methyltransferase domain"/>
    <property type="match status" value="1"/>
</dbReference>
<comment type="catalytic activity">
    <reaction evidence="6">
        <text>a 6-O-methyl-2'-deoxyguanosine in DNA + L-cysteinyl-[protein] = S-methyl-L-cysteinyl-[protein] + a 2'-deoxyguanosine in DNA</text>
        <dbReference type="Rhea" id="RHEA:24000"/>
        <dbReference type="Rhea" id="RHEA-COMP:10131"/>
        <dbReference type="Rhea" id="RHEA-COMP:10132"/>
        <dbReference type="Rhea" id="RHEA-COMP:11367"/>
        <dbReference type="Rhea" id="RHEA-COMP:11368"/>
        <dbReference type="ChEBI" id="CHEBI:29950"/>
        <dbReference type="ChEBI" id="CHEBI:82612"/>
        <dbReference type="ChEBI" id="CHEBI:85445"/>
        <dbReference type="ChEBI" id="CHEBI:85448"/>
        <dbReference type="EC" id="2.1.1.63"/>
    </reaction>
</comment>
<dbReference type="Gene3D" id="1.10.10.10">
    <property type="entry name" value="Winged helix-like DNA-binding domain superfamily/Winged helix DNA-binding domain"/>
    <property type="match status" value="1"/>
</dbReference>
<evidence type="ECO:0000259" key="7">
    <source>
        <dbReference type="Pfam" id="PF01035"/>
    </source>
</evidence>
<dbReference type="NCBIfam" id="TIGR00589">
    <property type="entry name" value="ogt"/>
    <property type="match status" value="1"/>
</dbReference>
<dbReference type="GO" id="GO:0006281">
    <property type="term" value="P:DNA repair"/>
    <property type="evidence" value="ECO:0007669"/>
    <property type="project" value="UniProtKB-KW"/>
</dbReference>
<dbReference type="SUPFAM" id="SSF46767">
    <property type="entry name" value="Methylated DNA-protein cysteine methyltransferase, C-terminal domain"/>
    <property type="match status" value="1"/>
</dbReference>
<dbReference type="InterPro" id="IPR001497">
    <property type="entry name" value="MethylDNA_cys_MeTrfase_AS"/>
</dbReference>
<evidence type="ECO:0000256" key="1">
    <source>
        <dbReference type="ARBA" id="ARBA00001286"/>
    </source>
</evidence>
<evidence type="ECO:0000256" key="5">
    <source>
        <dbReference type="ARBA" id="ARBA00023204"/>
    </source>
</evidence>
<comment type="caution">
    <text evidence="8">The sequence shown here is derived from an EMBL/GenBank/DDBJ whole genome shotgun (WGS) entry which is preliminary data.</text>
</comment>
<sequence length="187" mass="20227">MGQTVHHYLIFETAGGFCGIAWSNIGITRFQLPTKSADATERLLLRRLPDAERGQPSEQVLQAVAAAKRYFEGEEIDFFGFKLDLGEQDEFFEQIYAAARQLGWGRTTTYGALAKQLGAGPEAARDVGQAMARNPVPLIIPCHRVLAAGGKVGGFSAPGGSVAKARMLELEGVHFESPQPAQKSFGF</sequence>
<dbReference type="EMBL" id="QPJM01000007">
    <property type="protein sequence ID" value="RCW82686.1"/>
    <property type="molecule type" value="Genomic_DNA"/>
</dbReference>
<keyword evidence="3 8" id="KW-0808">Transferase</keyword>
<dbReference type="Pfam" id="PF01035">
    <property type="entry name" value="DNA_binding_1"/>
    <property type="match status" value="1"/>
</dbReference>
<dbReference type="AlphaFoldDB" id="A0A368YTV2"/>
<reference evidence="8 9" key="1">
    <citation type="submission" date="2018-07" db="EMBL/GenBank/DDBJ databases">
        <title>Genomic Encyclopedia of Type Strains, Phase III (KMG-III): the genomes of soil and plant-associated and newly described type strains.</title>
        <authorList>
            <person name="Whitman W."/>
        </authorList>
    </citation>
    <scope>NUCLEOTIDE SEQUENCE [LARGE SCALE GENOMIC DNA]</scope>
    <source>
        <strain evidence="8 9">31-25a</strain>
    </source>
</reference>
<keyword evidence="2 8" id="KW-0489">Methyltransferase</keyword>
<dbReference type="InterPro" id="IPR036388">
    <property type="entry name" value="WH-like_DNA-bd_sf"/>
</dbReference>
<keyword evidence="5" id="KW-0234">DNA repair</keyword>
<dbReference type="OrthoDB" id="9802228at2"/>
<accession>A0A368YTV2</accession>
<dbReference type="InterPro" id="IPR036217">
    <property type="entry name" value="MethylDNA_cys_MeTrfase_DNAb"/>
</dbReference>
<dbReference type="GO" id="GO:0003908">
    <property type="term" value="F:methylated-DNA-[protein]-cysteine S-methyltransferase activity"/>
    <property type="evidence" value="ECO:0007669"/>
    <property type="project" value="UniProtKB-EC"/>
</dbReference>
<protein>
    <submittedName>
        <fullName evidence="8">Methylated-DNA-[protein]-cysteine S-methyltransferase</fullName>
    </submittedName>
</protein>
<keyword evidence="9" id="KW-1185">Reference proteome</keyword>
<evidence type="ECO:0000256" key="6">
    <source>
        <dbReference type="ARBA" id="ARBA00049348"/>
    </source>
</evidence>
<dbReference type="PROSITE" id="PS00374">
    <property type="entry name" value="MGMT"/>
    <property type="match status" value="1"/>
</dbReference>
<proteinExistence type="predicted"/>
<evidence type="ECO:0000256" key="2">
    <source>
        <dbReference type="ARBA" id="ARBA00022603"/>
    </source>
</evidence>
<gene>
    <name evidence="8" type="ORF">C7476_10796</name>
</gene>
<dbReference type="Gene3D" id="3.30.160.70">
    <property type="entry name" value="Methylated DNA-protein cysteine methyltransferase domain"/>
    <property type="match status" value="1"/>
</dbReference>
<dbReference type="Proteomes" id="UP000253324">
    <property type="component" value="Unassembled WGS sequence"/>
</dbReference>
<evidence type="ECO:0000313" key="9">
    <source>
        <dbReference type="Proteomes" id="UP000253324"/>
    </source>
</evidence>
<evidence type="ECO:0000313" key="8">
    <source>
        <dbReference type="EMBL" id="RCW82686.1"/>
    </source>
</evidence>
<name>A0A368YTV2_9HYPH</name>